<name>A0A1A9VFR4_GLOAU</name>
<evidence type="ECO:0000313" key="1">
    <source>
        <dbReference type="EnsemblMetazoa" id="GAUT035828-PA"/>
    </source>
</evidence>
<organism evidence="1 2">
    <name type="scientific">Glossina austeni</name>
    <name type="common">Savannah tsetse fly</name>
    <dbReference type="NCBI Taxonomy" id="7395"/>
    <lineage>
        <taxon>Eukaryota</taxon>
        <taxon>Metazoa</taxon>
        <taxon>Ecdysozoa</taxon>
        <taxon>Arthropoda</taxon>
        <taxon>Hexapoda</taxon>
        <taxon>Insecta</taxon>
        <taxon>Pterygota</taxon>
        <taxon>Neoptera</taxon>
        <taxon>Endopterygota</taxon>
        <taxon>Diptera</taxon>
        <taxon>Brachycera</taxon>
        <taxon>Muscomorpha</taxon>
        <taxon>Hippoboscoidea</taxon>
        <taxon>Glossinidae</taxon>
        <taxon>Glossina</taxon>
    </lineage>
</organism>
<sequence length="132" mass="15007">MKRFDSLSELLRSSLLQRNLICLLMYEIVGWRTGSLRRSVSNTGMYGVNIPPSRSSQRHLSHLLFSSVLLSVFLPSLNDWQAKHAMPHGGALLGQYQSTGPILFIGFNDDERRLHSPYNANVFKQFASKQQQ</sequence>
<dbReference type="EnsemblMetazoa" id="GAUT035828-RA">
    <property type="protein sequence ID" value="GAUT035828-PA"/>
    <property type="gene ID" value="GAUT035828"/>
</dbReference>
<keyword evidence="2" id="KW-1185">Reference proteome</keyword>
<accession>A0A1A9VFR4</accession>
<dbReference type="Proteomes" id="UP000078200">
    <property type="component" value="Unassembled WGS sequence"/>
</dbReference>
<dbReference type="AlphaFoldDB" id="A0A1A9VFR4"/>
<protein>
    <submittedName>
        <fullName evidence="1">Uncharacterized protein</fullName>
    </submittedName>
</protein>
<dbReference type="VEuPathDB" id="VectorBase:GAUT035828"/>
<proteinExistence type="predicted"/>
<evidence type="ECO:0000313" key="2">
    <source>
        <dbReference type="Proteomes" id="UP000078200"/>
    </source>
</evidence>
<reference evidence="1" key="1">
    <citation type="submission" date="2020-05" db="UniProtKB">
        <authorList>
            <consortium name="EnsemblMetazoa"/>
        </authorList>
    </citation>
    <scope>IDENTIFICATION</scope>
    <source>
        <strain evidence="1">TTRI</strain>
    </source>
</reference>